<reference evidence="1" key="1">
    <citation type="submission" date="2014-12" db="EMBL/GenBank/DDBJ databases">
        <title>Insight into the proteome of Arion vulgaris.</title>
        <authorList>
            <person name="Aradska J."/>
            <person name="Bulat T."/>
            <person name="Smidak R."/>
            <person name="Sarate P."/>
            <person name="Gangsoo J."/>
            <person name="Sialana F."/>
            <person name="Bilban M."/>
            <person name="Lubec G."/>
        </authorList>
    </citation>
    <scope>NUCLEOTIDE SEQUENCE</scope>
    <source>
        <tissue evidence="1">Skin</tissue>
    </source>
</reference>
<accession>A0A0B6Z8J7</accession>
<sequence length="55" mass="6101">MIHISSNKHAYSAMKMGNVCIICTCCAQVFSTELGCYWESWLDSEGNVSCLNFSS</sequence>
<dbReference type="EMBL" id="HACG01017988">
    <property type="protein sequence ID" value="CEK64853.1"/>
    <property type="molecule type" value="Transcribed_RNA"/>
</dbReference>
<organism evidence="1">
    <name type="scientific">Arion vulgaris</name>
    <dbReference type="NCBI Taxonomy" id="1028688"/>
    <lineage>
        <taxon>Eukaryota</taxon>
        <taxon>Metazoa</taxon>
        <taxon>Spiralia</taxon>
        <taxon>Lophotrochozoa</taxon>
        <taxon>Mollusca</taxon>
        <taxon>Gastropoda</taxon>
        <taxon>Heterobranchia</taxon>
        <taxon>Euthyneura</taxon>
        <taxon>Panpulmonata</taxon>
        <taxon>Eupulmonata</taxon>
        <taxon>Stylommatophora</taxon>
        <taxon>Helicina</taxon>
        <taxon>Arionoidea</taxon>
        <taxon>Arionidae</taxon>
        <taxon>Arion</taxon>
    </lineage>
</organism>
<protein>
    <submittedName>
        <fullName evidence="1">Uncharacterized protein</fullName>
    </submittedName>
</protein>
<dbReference type="AlphaFoldDB" id="A0A0B6Z8J7"/>
<gene>
    <name evidence="1" type="primary">ORF53132</name>
</gene>
<evidence type="ECO:0000313" key="1">
    <source>
        <dbReference type="EMBL" id="CEK64853.1"/>
    </source>
</evidence>
<name>A0A0B6Z8J7_9EUPU</name>
<proteinExistence type="predicted"/>